<proteinExistence type="predicted"/>
<dbReference type="OrthoDB" id="5782056at2"/>
<reference evidence="2 3" key="3">
    <citation type="journal article" date="2008" name="Appl. Environ. Microbiol.">
        <title>Identification of mobile elements and pseudogenes in the Shewanella oneidensis MR-1 genome.</title>
        <authorList>
            <person name="Romine M.F."/>
            <person name="Carlson T.S."/>
            <person name="Norbeck A.D."/>
            <person name="McCue L.A."/>
            <person name="Lipton M.S."/>
        </authorList>
    </citation>
    <scope>NUCLEOTIDE SEQUENCE [LARGE SCALE GENOMIC DNA]</scope>
    <source>
        <strain evidence="3">ATCC 700550 / JCM 31522 / CIP 106686 / LMG 19005 / NCIMB 14063 / MR-1</strain>
    </source>
</reference>
<dbReference type="InterPro" id="IPR007560">
    <property type="entry name" value="Restrct_endonuc_IV_Mrr"/>
</dbReference>
<keyword evidence="2" id="KW-0255">Endonuclease</keyword>
<gene>
    <name evidence="2" type="ordered locus">SO_0304</name>
</gene>
<dbReference type="Pfam" id="PF04471">
    <property type="entry name" value="Mrr_cat"/>
    <property type="match status" value="2"/>
</dbReference>
<evidence type="ECO:0000313" key="2">
    <source>
        <dbReference type="EMBL" id="AAN53389.1"/>
    </source>
</evidence>
<organism evidence="2 3">
    <name type="scientific">Shewanella oneidensis (strain ATCC 700550 / JCM 31522 / CIP 106686 / LMG 19005 / NCIMB 14063 / MR-1)</name>
    <dbReference type="NCBI Taxonomy" id="211586"/>
    <lineage>
        <taxon>Bacteria</taxon>
        <taxon>Pseudomonadati</taxon>
        <taxon>Pseudomonadota</taxon>
        <taxon>Gammaproteobacteria</taxon>
        <taxon>Alteromonadales</taxon>
        <taxon>Shewanellaceae</taxon>
        <taxon>Shewanella</taxon>
    </lineage>
</organism>
<feature type="domain" description="Restriction endonuclease type IV Mrr" evidence="1">
    <location>
        <begin position="20"/>
        <end position="140"/>
    </location>
</feature>
<dbReference type="eggNOG" id="COG1715">
    <property type="taxonomic scope" value="Bacteria"/>
</dbReference>
<evidence type="ECO:0000259" key="1">
    <source>
        <dbReference type="Pfam" id="PF04471"/>
    </source>
</evidence>
<dbReference type="PANTHER" id="PTHR30015:SF7">
    <property type="entry name" value="TYPE IV METHYL-DIRECTED RESTRICTION ENZYME ECOKMRR"/>
    <property type="match status" value="1"/>
</dbReference>
<reference evidence="2 3" key="4">
    <citation type="journal article" date="2011" name="BMC Genomics">
        <title>Genome-wide protein localization prediction strategies for gram negative bacteria.</title>
        <authorList>
            <person name="Romine M.F."/>
        </authorList>
    </citation>
    <scope>NUCLEOTIDE SEQUENCE [LARGE SCALE GENOMIC DNA]</scope>
    <source>
        <strain evidence="3">ATCC 700550 / JCM 31522 / CIP 106686 / LMG 19005 / NCIMB 14063 / MR-1</strain>
    </source>
</reference>
<dbReference type="InterPro" id="IPR011856">
    <property type="entry name" value="tRNA_endonuc-like_dom_sf"/>
</dbReference>
<feature type="domain" description="Restriction endonuclease type IV Mrr" evidence="1">
    <location>
        <begin position="176"/>
        <end position="278"/>
    </location>
</feature>
<dbReference type="STRING" id="211586.SO_0304"/>
<dbReference type="RefSeq" id="WP_011070675.1">
    <property type="nucleotide sequence ID" value="NC_004347.2"/>
</dbReference>
<name>Q8EK02_SHEON</name>
<sequence length="320" mass="36351">MDNIQQEKLKNLIRSLEKSASPQEAEYLMGEILVPLLAEDGYSIQAVGDQRDFGVDFIARKDKHEEQFPEEIAIEYKHYRKAAVGLDVVHRVLGAAMSMGLSRAMVITNSRFTYAAREAIRRSSPVGVELLDIDALRSWIGRIEEVPSIDVVQVNIIRREFSRRLIELILKNPRYLDEIEWREMERLLAEVFEGLGFSVRLTPGSKDGGKDIILTCQVATKNHTYYVEVKHWRSGQRVGSGAITEFLNVIINEQIDGGLYLSTYGYCSNSIESLTEIQRKSLRFGTENKVVTLCQSYVKAMSGIWAPDKLLPEVLYDNTL</sequence>
<keyword evidence="2" id="KW-0378">Hydrolase</keyword>
<dbReference type="Gene3D" id="3.40.1350.10">
    <property type="match status" value="2"/>
</dbReference>
<dbReference type="Proteomes" id="UP000008186">
    <property type="component" value="Chromosome"/>
</dbReference>
<dbReference type="PaxDb" id="211586-SO_0304"/>
<dbReference type="GO" id="GO:0009307">
    <property type="term" value="P:DNA restriction-modification system"/>
    <property type="evidence" value="ECO:0007669"/>
    <property type="project" value="InterPro"/>
</dbReference>
<dbReference type="InterPro" id="IPR052906">
    <property type="entry name" value="Type_IV_Methyl-Rstrct_Enzyme"/>
</dbReference>
<keyword evidence="2" id="KW-0540">Nuclease</keyword>
<dbReference type="eggNOG" id="COG1787">
    <property type="taxonomic scope" value="Bacteria"/>
</dbReference>
<dbReference type="SUPFAM" id="SSF52980">
    <property type="entry name" value="Restriction endonuclease-like"/>
    <property type="match status" value="2"/>
</dbReference>
<accession>Q8EK02</accession>
<dbReference type="GO" id="GO:0015666">
    <property type="term" value="F:restriction endodeoxyribonuclease activity"/>
    <property type="evidence" value="ECO:0000318"/>
    <property type="project" value="GO_Central"/>
</dbReference>
<dbReference type="EMBL" id="AE014299">
    <property type="protein sequence ID" value="AAN53389.1"/>
    <property type="molecule type" value="Genomic_DNA"/>
</dbReference>
<evidence type="ECO:0000313" key="3">
    <source>
        <dbReference type="Proteomes" id="UP000008186"/>
    </source>
</evidence>
<reference evidence="2 3" key="2">
    <citation type="journal article" date="2005" name="Proteomics">
        <title>Global detection and characterization of hypothetical proteins in Shewanella oneidensis MR-1 using LC-MS based proteomics.</title>
        <authorList>
            <person name="Elias D.A."/>
            <person name="Monroe M.E."/>
            <person name="Marshall M.J."/>
            <person name="Romine M.F."/>
            <person name="Belieav A.S."/>
            <person name="Fredrickson J.K."/>
            <person name="Anderson G.A."/>
            <person name="Smith R.D."/>
            <person name="Lipton M.S."/>
        </authorList>
    </citation>
    <scope>NUCLEOTIDE SEQUENCE [LARGE SCALE GENOMIC DNA]</scope>
    <source>
        <strain evidence="3">ATCC 700550 / JCM 31522 / CIP 106686 / LMG 19005 / NCIMB 14063 / MR-1</strain>
    </source>
</reference>
<dbReference type="KEGG" id="son:SO_0304"/>
<dbReference type="PANTHER" id="PTHR30015">
    <property type="entry name" value="MRR RESTRICTION SYSTEM PROTEIN"/>
    <property type="match status" value="1"/>
</dbReference>
<protein>
    <submittedName>
        <fullName evidence="2">Type II restriction endonuclease</fullName>
    </submittedName>
</protein>
<keyword evidence="3" id="KW-1185">Reference proteome</keyword>
<dbReference type="PATRIC" id="fig|211586.12.peg.296"/>
<dbReference type="AlphaFoldDB" id="Q8EK02"/>
<dbReference type="HOGENOM" id="CLU_059375_0_0_6"/>
<dbReference type="InterPro" id="IPR011335">
    <property type="entry name" value="Restrct_endonuc-II-like"/>
</dbReference>
<reference evidence="2 3" key="1">
    <citation type="journal article" date="2002" name="Nat. Biotechnol.">
        <title>Genome sequence of the dissimilatory metal ion-reducing bacterium Shewanella oneidensis.</title>
        <authorList>
            <person name="Heidelberg J.F."/>
            <person name="Paulsen I.T."/>
            <person name="Nelson K.E."/>
            <person name="Gaidos E.J."/>
            <person name="Nelson W.C."/>
            <person name="Read T.D."/>
            <person name="Eisen J.A."/>
            <person name="Seshadri R."/>
            <person name="Ward N."/>
            <person name="Methe B."/>
            <person name="Clayton R.A."/>
            <person name="Meyer T."/>
            <person name="Tsapin A."/>
            <person name="Scott J."/>
            <person name="Beanan M."/>
            <person name="Brinkac L."/>
            <person name="Daugherty S."/>
            <person name="DeBoy R.T."/>
            <person name="Dodson R.J."/>
            <person name="Durkin A.S."/>
            <person name="Haft D.H."/>
            <person name="Kolonay J.F."/>
            <person name="Madupu R."/>
            <person name="Peterson J.D."/>
            <person name="Umayam L.A."/>
            <person name="White O."/>
            <person name="Wolf A.M."/>
            <person name="Vamathevan J."/>
            <person name="Weidman J."/>
            <person name="Impraim M."/>
            <person name="Lee K."/>
            <person name="Berry K."/>
            <person name="Lee C."/>
            <person name="Mueller J."/>
            <person name="Khouri H."/>
            <person name="Gill J."/>
            <person name="Utterback T.R."/>
            <person name="McDonald L.A."/>
            <person name="Feldblyum T.V."/>
            <person name="Smith H.O."/>
            <person name="Venter J.C."/>
            <person name="Nealson K.H."/>
            <person name="Fraser C.M."/>
        </authorList>
    </citation>
    <scope>NUCLEOTIDE SEQUENCE [LARGE SCALE GENOMIC DNA]</scope>
    <source>
        <strain evidence="3">ATCC 700550 / JCM 31522 / CIP 106686 / LMG 19005 / NCIMB 14063 / MR-1</strain>
    </source>
</reference>
<dbReference type="BioCyc" id="SONE211586:G1GMP-294-MONOMER"/>
<dbReference type="GO" id="GO:0003677">
    <property type="term" value="F:DNA binding"/>
    <property type="evidence" value="ECO:0007669"/>
    <property type="project" value="InterPro"/>
</dbReference>